<reference evidence="3 4" key="1">
    <citation type="submission" date="2024-01" db="EMBL/GenBank/DDBJ databases">
        <title>The complete chloroplast genome sequence of Lithospermum erythrorhizon: insights into the phylogenetic relationship among Boraginaceae species and the maternal lineages of purple gromwells.</title>
        <authorList>
            <person name="Okada T."/>
            <person name="Watanabe K."/>
        </authorList>
    </citation>
    <scope>NUCLEOTIDE SEQUENCE [LARGE SCALE GENOMIC DNA]</scope>
</reference>
<accession>A0AAV3PP97</accession>
<evidence type="ECO:0000256" key="2">
    <source>
        <dbReference type="SAM" id="MobiDB-lite"/>
    </source>
</evidence>
<feature type="coiled-coil region" evidence="1">
    <location>
        <begin position="634"/>
        <end position="661"/>
    </location>
</feature>
<dbReference type="AlphaFoldDB" id="A0AAV3PP97"/>
<evidence type="ECO:0008006" key="5">
    <source>
        <dbReference type="Google" id="ProtNLM"/>
    </source>
</evidence>
<evidence type="ECO:0000313" key="3">
    <source>
        <dbReference type="EMBL" id="GAA0152135.1"/>
    </source>
</evidence>
<feature type="compositionally biased region" description="Polar residues" evidence="2">
    <location>
        <begin position="64"/>
        <end position="85"/>
    </location>
</feature>
<feature type="compositionally biased region" description="Polar residues" evidence="2">
    <location>
        <begin position="294"/>
        <end position="309"/>
    </location>
</feature>
<keyword evidence="4" id="KW-1185">Reference proteome</keyword>
<feature type="region of interest" description="Disordered" evidence="2">
    <location>
        <begin position="1"/>
        <end position="158"/>
    </location>
</feature>
<feature type="coiled-coil region" evidence="1">
    <location>
        <begin position="362"/>
        <end position="459"/>
    </location>
</feature>
<feature type="region of interest" description="Disordered" evidence="2">
    <location>
        <begin position="268"/>
        <end position="340"/>
    </location>
</feature>
<feature type="compositionally biased region" description="Polar residues" evidence="2">
    <location>
        <begin position="133"/>
        <end position="155"/>
    </location>
</feature>
<evidence type="ECO:0000256" key="1">
    <source>
        <dbReference type="SAM" id="Coils"/>
    </source>
</evidence>
<evidence type="ECO:0000313" key="4">
    <source>
        <dbReference type="Proteomes" id="UP001454036"/>
    </source>
</evidence>
<dbReference type="EMBL" id="BAABME010001921">
    <property type="protein sequence ID" value="GAA0152135.1"/>
    <property type="molecule type" value="Genomic_DNA"/>
</dbReference>
<protein>
    <recommendedName>
        <fullName evidence="5">BLISTER</fullName>
    </recommendedName>
</protein>
<organism evidence="3 4">
    <name type="scientific">Lithospermum erythrorhizon</name>
    <name type="common">Purple gromwell</name>
    <name type="synonym">Lithospermum officinale var. erythrorhizon</name>
    <dbReference type="NCBI Taxonomy" id="34254"/>
    <lineage>
        <taxon>Eukaryota</taxon>
        <taxon>Viridiplantae</taxon>
        <taxon>Streptophyta</taxon>
        <taxon>Embryophyta</taxon>
        <taxon>Tracheophyta</taxon>
        <taxon>Spermatophyta</taxon>
        <taxon>Magnoliopsida</taxon>
        <taxon>eudicotyledons</taxon>
        <taxon>Gunneridae</taxon>
        <taxon>Pentapetalae</taxon>
        <taxon>asterids</taxon>
        <taxon>lamiids</taxon>
        <taxon>Boraginales</taxon>
        <taxon>Boraginaceae</taxon>
        <taxon>Boraginoideae</taxon>
        <taxon>Lithospermeae</taxon>
        <taxon>Lithospermum</taxon>
    </lineage>
</organism>
<name>A0AAV3PP97_LITER</name>
<dbReference type="GO" id="GO:0040008">
    <property type="term" value="P:regulation of growth"/>
    <property type="evidence" value="ECO:0007669"/>
    <property type="project" value="InterPro"/>
</dbReference>
<feature type="coiled-coil region" evidence="1">
    <location>
        <begin position="495"/>
        <end position="536"/>
    </location>
</feature>
<feature type="compositionally biased region" description="Polar residues" evidence="2">
    <location>
        <begin position="38"/>
        <end position="51"/>
    </location>
</feature>
<dbReference type="PANTHER" id="PTHR47490">
    <property type="entry name" value="PROTEIN BLISTER"/>
    <property type="match status" value="1"/>
</dbReference>
<feature type="compositionally biased region" description="Basic and acidic residues" evidence="2">
    <location>
        <begin position="115"/>
        <end position="131"/>
    </location>
</feature>
<feature type="compositionally biased region" description="Basic and acidic residues" evidence="2">
    <location>
        <begin position="1"/>
        <end position="27"/>
    </location>
</feature>
<comment type="caution">
    <text evidence="3">The sequence shown here is derived from an EMBL/GenBank/DDBJ whole genome shotgun (WGS) entry which is preliminary data.</text>
</comment>
<dbReference type="PANTHER" id="PTHR47490:SF2">
    <property type="entry name" value="PROTEIN BLISTER"/>
    <property type="match status" value="1"/>
</dbReference>
<dbReference type="Proteomes" id="UP001454036">
    <property type="component" value="Unassembled WGS sequence"/>
</dbReference>
<keyword evidence="1" id="KW-0175">Coiled coil</keyword>
<dbReference type="InterPro" id="IPR044194">
    <property type="entry name" value="BLISTER"/>
</dbReference>
<gene>
    <name evidence="3" type="ORF">LIER_10691</name>
</gene>
<sequence length="716" mass="78176">MKKQKDLEAGRRKLEEFRKKKAAEKAKKAAQAAPATQIHASNGNIQDNQLSEAGRVSAADPDGASTTDDMMKNDVTSSSDLSTDHSIPYTHHSSKQSENPHVPEFSNETNSVYNHQERNEARGRVSHEMKPDQFTSSQILPVQETISASSHSSINDDGIDKLSYGNSRLMDNVSPSPETSYSSVMNVSPEKSTRFITQDISGYSERLDDKKMFPLKEGPPSSTMENALSDIGKSFGVHKSFDPTVEDSNSAGPGAMFNGIPSSSWSSDRLSGLGSVTTPPAAGNNRRSRPSFLDTINISRGPTATSSFTEPVKTDPIGSLIDPLQSSLSKNPVDDSVASGEEVSLGKHLINGTNENNLGYHSQKQNEDFAALEQHIEDLTQEKFSLQRALEASQTLAASLASENSSLTESYNQQGSVVAQLKGEMEMLQEEIKALLVELESLKLELSNALLECNAADERANLLASEVIGLEEKALRLRSNELKLERELENRLAETSSLKKKMSSLEKDIRDLQSTIDALQEEKKLLQSKLRKASTSGKLVDSSKSITNSKDAATSTMDLGDADDAASTTEIISGSYAPSLSSTNENGLFALDELSLTVPPDHLRIFQSISVLISELAIEKDELVRALSAELSHNTELQESNKELTRKLETQTQRLELLTSQRMSSGNVPVIQVDSRNLHDSTTYADEGDEVVERVLGWIMKLFPGGPSRRRTSKLL</sequence>
<proteinExistence type="predicted"/>